<dbReference type="AlphaFoldDB" id="A0A0A0HQE5"/>
<gene>
    <name evidence="1" type="ORF">rosmuc_00670</name>
</gene>
<evidence type="ECO:0000313" key="2">
    <source>
        <dbReference type="Proteomes" id="UP000030021"/>
    </source>
</evidence>
<protein>
    <submittedName>
        <fullName evidence="1">Uncharacterized protein</fullName>
    </submittedName>
</protein>
<organism evidence="1 2">
    <name type="scientific">Roseovarius mucosus DSM 17069</name>
    <dbReference type="NCBI Taxonomy" id="1288298"/>
    <lineage>
        <taxon>Bacteria</taxon>
        <taxon>Pseudomonadati</taxon>
        <taxon>Pseudomonadota</taxon>
        <taxon>Alphaproteobacteria</taxon>
        <taxon>Rhodobacterales</taxon>
        <taxon>Roseobacteraceae</taxon>
        <taxon>Roseovarius</taxon>
    </lineage>
</organism>
<dbReference type="Proteomes" id="UP000030021">
    <property type="component" value="Unassembled WGS sequence"/>
</dbReference>
<dbReference type="RefSeq" id="WP_146005667.1">
    <property type="nucleotide sequence ID" value="NZ_KN293976.1"/>
</dbReference>
<dbReference type="EMBL" id="AONH01000002">
    <property type="protein sequence ID" value="KGM89186.1"/>
    <property type="molecule type" value="Genomic_DNA"/>
</dbReference>
<dbReference type="HOGENOM" id="CLU_2619813_0_0_5"/>
<comment type="caution">
    <text evidence="1">The sequence shown here is derived from an EMBL/GenBank/DDBJ whole genome shotgun (WGS) entry which is preliminary data.</text>
</comment>
<name>A0A0A0HQE5_9RHOB</name>
<evidence type="ECO:0000313" key="1">
    <source>
        <dbReference type="EMBL" id="KGM89186.1"/>
    </source>
</evidence>
<proteinExistence type="predicted"/>
<reference evidence="1 2" key="1">
    <citation type="submission" date="2013-01" db="EMBL/GenBank/DDBJ databases">
        <authorList>
            <person name="Fiebig A."/>
            <person name="Goeker M."/>
            <person name="Klenk H.-P.P."/>
        </authorList>
    </citation>
    <scope>NUCLEOTIDE SEQUENCE [LARGE SCALE GENOMIC DNA]</scope>
    <source>
        <strain evidence="1 2">DSM 17069</strain>
    </source>
</reference>
<sequence>MPYLFYLFALIAVVLSVLKLSTGLGLISQTWFAEAAFFLGIGKIIAQLEQIIPVSQDSHNLVEKSLSIEDDIPEQFKD</sequence>
<accession>A0A0A0HQE5</accession>